<evidence type="ECO:0000259" key="2">
    <source>
        <dbReference type="PROSITE" id="PS51725"/>
    </source>
</evidence>
<dbReference type="InterPro" id="IPR011008">
    <property type="entry name" value="Dimeric_a/b-barrel"/>
</dbReference>
<keyword evidence="3" id="KW-0503">Monooxygenase</keyword>
<evidence type="ECO:0000313" key="4">
    <source>
        <dbReference type="Proteomes" id="UP000015462"/>
    </source>
</evidence>
<reference evidence="3 4" key="1">
    <citation type="journal article" date="2013" name="Genome Announc.">
        <title>Genome Sequence of the Pyrene- and Fluoranthene-Degrading Bacterium Cycloclasticus sp. Strain PY97M.</title>
        <authorList>
            <person name="Cui Z."/>
            <person name="Xu G."/>
            <person name="Li Q."/>
            <person name="Gao W."/>
            <person name="Zheng L."/>
        </authorList>
    </citation>
    <scope>NUCLEOTIDE SEQUENCE [LARGE SCALE GENOMIC DNA]</scope>
    <source>
        <strain evidence="3 4">PY97M</strain>
    </source>
</reference>
<dbReference type="Gene3D" id="3.30.70.100">
    <property type="match status" value="1"/>
</dbReference>
<sequence length="185" mass="20923">MADTDNTAVTVSIARKVKKGAEQQYEDWLHRLSEVATKFPGHQGVHILKPSAQTGGDYVLIVGFNSYAHQKKWEESEQRQRFLDELDEKGLIEGSTKIKKVSGLEFWFTLPEVPSSAAPNRHKMALVLMVVVFSLLVTINQVFAPWLSTLTPILKLAIMVVGQVLLMTYLVMPAVTRLLKNWLYR</sequence>
<dbReference type="SUPFAM" id="SSF54909">
    <property type="entry name" value="Dimeric alpha+beta barrel"/>
    <property type="match status" value="1"/>
</dbReference>
<dbReference type="AlphaFoldDB" id="A0AB33Z265"/>
<dbReference type="Pfam" id="PF03992">
    <property type="entry name" value="ABM"/>
    <property type="match status" value="1"/>
</dbReference>
<feature type="domain" description="ABM" evidence="2">
    <location>
        <begin position="9"/>
        <end position="98"/>
    </location>
</feature>
<keyword evidence="1" id="KW-1133">Transmembrane helix</keyword>
<evidence type="ECO:0000256" key="1">
    <source>
        <dbReference type="SAM" id="Phobius"/>
    </source>
</evidence>
<dbReference type="InterPro" id="IPR007138">
    <property type="entry name" value="ABM_dom"/>
</dbReference>
<comment type="caution">
    <text evidence="3">The sequence shown here is derived from an EMBL/GenBank/DDBJ whole genome shotgun (WGS) entry which is preliminary data.</text>
</comment>
<dbReference type="PROSITE" id="PS51725">
    <property type="entry name" value="ABM"/>
    <property type="match status" value="1"/>
</dbReference>
<keyword evidence="1" id="KW-0472">Membrane</keyword>
<name>A0AB33Z265_9GAMM</name>
<dbReference type="InterPro" id="IPR038762">
    <property type="entry name" value="ABM_predict"/>
</dbReference>
<feature type="transmembrane region" description="Helical" evidence="1">
    <location>
        <begin position="125"/>
        <end position="147"/>
    </location>
</feature>
<evidence type="ECO:0000313" key="3">
    <source>
        <dbReference type="EMBL" id="EPD13264.1"/>
    </source>
</evidence>
<keyword evidence="1" id="KW-0812">Transmembrane</keyword>
<protein>
    <submittedName>
        <fullName evidence="3">Antibiotic biosynthesis monooxygenase</fullName>
    </submittedName>
</protein>
<dbReference type="Proteomes" id="UP000015462">
    <property type="component" value="Unassembled WGS sequence"/>
</dbReference>
<keyword evidence="3" id="KW-0560">Oxidoreductase</keyword>
<dbReference type="RefSeq" id="WP_016390386.1">
    <property type="nucleotide sequence ID" value="NZ_KE646807.1"/>
</dbReference>
<dbReference type="GO" id="GO:0004497">
    <property type="term" value="F:monooxygenase activity"/>
    <property type="evidence" value="ECO:0007669"/>
    <property type="project" value="UniProtKB-KW"/>
</dbReference>
<dbReference type="PANTHER" id="PTHR40057:SF1">
    <property type="entry name" value="SLR1162 PROTEIN"/>
    <property type="match status" value="1"/>
</dbReference>
<organism evidence="3 4">
    <name type="scientific">Cycloclasticus pugetii</name>
    <dbReference type="NCBI Taxonomy" id="34068"/>
    <lineage>
        <taxon>Bacteria</taxon>
        <taxon>Pseudomonadati</taxon>
        <taxon>Pseudomonadota</taxon>
        <taxon>Gammaproteobacteria</taxon>
        <taxon>Thiotrichales</taxon>
        <taxon>Piscirickettsiaceae</taxon>
        <taxon>Cycloclasticus</taxon>
    </lineage>
</organism>
<dbReference type="EMBL" id="ASHL01000004">
    <property type="protein sequence ID" value="EPD13264.1"/>
    <property type="molecule type" value="Genomic_DNA"/>
</dbReference>
<keyword evidence="4" id="KW-1185">Reference proteome</keyword>
<dbReference type="PANTHER" id="PTHR40057">
    <property type="entry name" value="SLR1162 PROTEIN"/>
    <property type="match status" value="1"/>
</dbReference>
<gene>
    <name evidence="3" type="ORF">L196_06465</name>
</gene>
<accession>A0AB33Z265</accession>
<feature type="transmembrane region" description="Helical" evidence="1">
    <location>
        <begin position="153"/>
        <end position="175"/>
    </location>
</feature>
<proteinExistence type="predicted"/>